<dbReference type="AlphaFoldDB" id="A0A502FTT3"/>
<evidence type="ECO:0000313" key="5">
    <source>
        <dbReference type="Proteomes" id="UP000317078"/>
    </source>
</evidence>
<dbReference type="InterPro" id="IPR032093">
    <property type="entry name" value="PhoD_N"/>
</dbReference>
<dbReference type="PANTHER" id="PTHR43606:SF2">
    <property type="entry name" value="ALKALINE PHOSPHATASE FAMILY PROTEIN (AFU_ORTHOLOGUE AFUA_5G03860)"/>
    <property type="match status" value="1"/>
</dbReference>
<feature type="chain" id="PRO_5021362951" evidence="1">
    <location>
        <begin position="31"/>
        <end position="508"/>
    </location>
</feature>
<dbReference type="InterPro" id="IPR029052">
    <property type="entry name" value="Metallo-depent_PP-like"/>
</dbReference>
<dbReference type="Proteomes" id="UP000317078">
    <property type="component" value="Unassembled WGS sequence"/>
</dbReference>
<dbReference type="Gene3D" id="2.60.40.380">
    <property type="entry name" value="Purple acid phosphatase-like, N-terminal"/>
    <property type="match status" value="1"/>
</dbReference>
<dbReference type="CDD" id="cd07389">
    <property type="entry name" value="MPP_PhoD"/>
    <property type="match status" value="1"/>
</dbReference>
<dbReference type="SUPFAM" id="SSF56300">
    <property type="entry name" value="Metallo-dependent phosphatases"/>
    <property type="match status" value="1"/>
</dbReference>
<protein>
    <submittedName>
        <fullName evidence="4">Alkaline phosphatase</fullName>
    </submittedName>
</protein>
<comment type="caution">
    <text evidence="4">The sequence shown here is derived from an EMBL/GenBank/DDBJ whole genome shotgun (WGS) entry which is preliminary data.</text>
</comment>
<dbReference type="InterPro" id="IPR038607">
    <property type="entry name" value="PhoD-like_sf"/>
</dbReference>
<gene>
    <name evidence="4" type="ORF">EAH89_18535</name>
</gene>
<dbReference type="InterPro" id="IPR052900">
    <property type="entry name" value="Phospholipid_Metab_Enz"/>
</dbReference>
<keyword evidence="5" id="KW-1185">Reference proteome</keyword>
<evidence type="ECO:0000259" key="3">
    <source>
        <dbReference type="Pfam" id="PF16655"/>
    </source>
</evidence>
<dbReference type="PANTHER" id="PTHR43606">
    <property type="entry name" value="PHOSPHATASE, PUTATIVE (AFU_ORTHOLOGUE AFUA_6G08710)-RELATED"/>
    <property type="match status" value="1"/>
</dbReference>
<evidence type="ECO:0000313" key="4">
    <source>
        <dbReference type="EMBL" id="TPG52383.1"/>
    </source>
</evidence>
<accession>A0A502FTT3</accession>
<reference evidence="4 5" key="1">
    <citation type="journal article" date="2019" name="Environ. Microbiol.">
        <title>Species interactions and distinct microbial communities in high Arctic permafrost affected cryosols are associated with the CH4 and CO2 gas fluxes.</title>
        <authorList>
            <person name="Altshuler I."/>
            <person name="Hamel J."/>
            <person name="Turney S."/>
            <person name="Magnuson E."/>
            <person name="Levesque R."/>
            <person name="Greer C."/>
            <person name="Whyte L.G."/>
        </authorList>
    </citation>
    <scope>NUCLEOTIDE SEQUENCE [LARGE SCALE GENOMIC DNA]</scope>
    <source>
        <strain evidence="4 5">S9.3B</strain>
    </source>
</reference>
<dbReference type="OrthoDB" id="327733at2"/>
<dbReference type="Gene3D" id="3.60.21.70">
    <property type="entry name" value="PhoD-like phosphatase"/>
    <property type="match status" value="1"/>
</dbReference>
<feature type="domain" description="Phospholipase D N-terminal" evidence="3">
    <location>
        <begin position="38"/>
        <end position="131"/>
    </location>
</feature>
<dbReference type="Pfam" id="PF09423">
    <property type="entry name" value="PhoD"/>
    <property type="match status" value="1"/>
</dbReference>
<evidence type="ECO:0000259" key="2">
    <source>
        <dbReference type="Pfam" id="PF09423"/>
    </source>
</evidence>
<feature type="signal peptide" evidence="1">
    <location>
        <begin position="1"/>
        <end position="30"/>
    </location>
</feature>
<dbReference type="EMBL" id="RCZP01000021">
    <property type="protein sequence ID" value="TPG52383.1"/>
    <property type="molecule type" value="Genomic_DNA"/>
</dbReference>
<dbReference type="PROSITE" id="PS51318">
    <property type="entry name" value="TAT"/>
    <property type="match status" value="1"/>
</dbReference>
<proteinExistence type="predicted"/>
<feature type="domain" description="PhoD-like phosphatase metallophosphatase" evidence="2">
    <location>
        <begin position="144"/>
        <end position="477"/>
    </location>
</feature>
<dbReference type="InterPro" id="IPR006311">
    <property type="entry name" value="TAT_signal"/>
</dbReference>
<name>A0A502FTT3_9PROT</name>
<sequence length="508" mass="55843">MTLLLPRRGVLRAGLAAPGLALLGHLPARAAEDPFALSVASGEPRPDSVVLWTRLATRWQGGGMGEAPVPVDWVVARDEGLRDVVRRGRAVAVAEDAHSVHAEVFGLEPDRPYWYRFTALGAVTETARTRTAPRPGTLPARLRLAVASCQQYEQGYYAAYRHMLAEDPDLVVFLGDYIYEASWGRNLVRSHEGPGARDLAGYRDRYALYKTDPDLQAMHRACPWLVTWDDHEVSNDYAADRGEAEEGEAFLARRAAAYKAFWEHMPLPASARPDGPFARIYRRAGFGDLAGFHLLDDRQHRAYQACQRPGRGGGGYVSREACAELDDPSRSMLGQAQESWLRDGLREARARWTILAQQTRMARLGTARTPVTYWTDGWDGYPAARARLLEELAASGAPNPLVIGGDIHANLVAELRPDFDRPEAPAVAVEFTGTSITSQGRAYRETYAADPHIAYANGSARGYLLMTLTPGTATTDLRVIGDARDRDTGIATQRRFVVEAGRSALHPG</sequence>
<dbReference type="Pfam" id="PF16655">
    <property type="entry name" value="PhoD_N"/>
    <property type="match status" value="1"/>
</dbReference>
<organism evidence="4 5">
    <name type="scientific">Muricoccus nepalensis</name>
    <dbReference type="NCBI Taxonomy" id="1854500"/>
    <lineage>
        <taxon>Bacteria</taxon>
        <taxon>Pseudomonadati</taxon>
        <taxon>Pseudomonadota</taxon>
        <taxon>Alphaproteobacteria</taxon>
        <taxon>Acetobacterales</taxon>
        <taxon>Roseomonadaceae</taxon>
        <taxon>Muricoccus</taxon>
    </lineage>
</organism>
<dbReference type="InterPro" id="IPR018946">
    <property type="entry name" value="PhoD-like_MPP"/>
</dbReference>
<dbReference type="RefSeq" id="WP_140885217.1">
    <property type="nucleotide sequence ID" value="NZ_RCZP01000021.1"/>
</dbReference>
<keyword evidence="1" id="KW-0732">Signal</keyword>
<evidence type="ECO:0000256" key="1">
    <source>
        <dbReference type="SAM" id="SignalP"/>
    </source>
</evidence>